<dbReference type="EMBL" id="BPLQ01007999">
    <property type="protein sequence ID" value="GIY33947.1"/>
    <property type="molecule type" value="Genomic_DNA"/>
</dbReference>
<reference evidence="1 2" key="1">
    <citation type="submission" date="2021-06" db="EMBL/GenBank/DDBJ databases">
        <title>Caerostris darwini draft genome.</title>
        <authorList>
            <person name="Kono N."/>
            <person name="Arakawa K."/>
        </authorList>
    </citation>
    <scope>NUCLEOTIDE SEQUENCE [LARGE SCALE GENOMIC DNA]</scope>
</reference>
<dbReference type="Proteomes" id="UP001054837">
    <property type="component" value="Unassembled WGS sequence"/>
</dbReference>
<organism evidence="1 2">
    <name type="scientific">Caerostris darwini</name>
    <dbReference type="NCBI Taxonomy" id="1538125"/>
    <lineage>
        <taxon>Eukaryota</taxon>
        <taxon>Metazoa</taxon>
        <taxon>Ecdysozoa</taxon>
        <taxon>Arthropoda</taxon>
        <taxon>Chelicerata</taxon>
        <taxon>Arachnida</taxon>
        <taxon>Araneae</taxon>
        <taxon>Araneomorphae</taxon>
        <taxon>Entelegynae</taxon>
        <taxon>Araneoidea</taxon>
        <taxon>Araneidae</taxon>
        <taxon>Caerostris</taxon>
    </lineage>
</organism>
<gene>
    <name evidence="1" type="ORF">CDAR_571321</name>
</gene>
<name>A0AAV4SNK6_9ARAC</name>
<keyword evidence="2" id="KW-1185">Reference proteome</keyword>
<comment type="caution">
    <text evidence="1">The sequence shown here is derived from an EMBL/GenBank/DDBJ whole genome shotgun (WGS) entry which is preliminary data.</text>
</comment>
<proteinExistence type="predicted"/>
<evidence type="ECO:0000313" key="1">
    <source>
        <dbReference type="EMBL" id="GIY33947.1"/>
    </source>
</evidence>
<protein>
    <submittedName>
        <fullName evidence="1">Uncharacterized protein</fullName>
    </submittedName>
</protein>
<evidence type="ECO:0000313" key="2">
    <source>
        <dbReference type="Proteomes" id="UP001054837"/>
    </source>
</evidence>
<accession>A0AAV4SNK6</accession>
<dbReference type="AlphaFoldDB" id="A0AAV4SNK6"/>
<sequence length="83" mass="9159">MLILEGPLIPTFSLREKRYRRSQKKVLSRAIASLTLGCTEISCAGSLFTDALSGCPSDEFSRRNPSSTSMLSISLYSVTRNQL</sequence>